<proteinExistence type="predicted"/>
<sequence>MAAFNKLNNQLEYYKEQSYKSYINSDQELNFDELQKLVEKNIIEMEKSIDEFVKDIYLIIETPQTMSIQLSVIKNNEGKNITKQDALYLIQDAKQQILKSHLDIRILHIIVENYIFDDVEYKFLPLEKNCKKFSIDVKFVCFPKNLLKNFEQLFLKQQIFINQFICLNYVKTFNSKDNEKNICELAKDIVKGVNKQEVVSIPKIIKKTGFFEKLFHFFR</sequence>
<dbReference type="InterPro" id="IPR043129">
    <property type="entry name" value="ATPase_NBD"/>
</dbReference>
<name>A0A381Y5E4_9ZZZZ</name>
<dbReference type="SUPFAM" id="SSF53067">
    <property type="entry name" value="Actin-like ATPase domain"/>
    <property type="match status" value="1"/>
</dbReference>
<evidence type="ECO:0000313" key="1">
    <source>
        <dbReference type="EMBL" id="SVA72234.1"/>
    </source>
</evidence>
<dbReference type="AlphaFoldDB" id="A0A381Y5E4"/>
<gene>
    <name evidence="1" type="ORF">METZ01_LOCUS125088</name>
</gene>
<reference evidence="1" key="1">
    <citation type="submission" date="2018-05" db="EMBL/GenBank/DDBJ databases">
        <authorList>
            <person name="Lanie J.A."/>
            <person name="Ng W.-L."/>
            <person name="Kazmierczak K.M."/>
            <person name="Andrzejewski T.M."/>
            <person name="Davidsen T.M."/>
            <person name="Wayne K.J."/>
            <person name="Tettelin H."/>
            <person name="Glass J.I."/>
            <person name="Rusch D."/>
            <person name="Podicherti R."/>
            <person name="Tsui H.-C.T."/>
            <person name="Winkler M.E."/>
        </authorList>
    </citation>
    <scope>NUCLEOTIDE SEQUENCE</scope>
</reference>
<accession>A0A381Y5E4</accession>
<organism evidence="1">
    <name type="scientific">marine metagenome</name>
    <dbReference type="NCBI Taxonomy" id="408172"/>
    <lineage>
        <taxon>unclassified sequences</taxon>
        <taxon>metagenomes</taxon>
        <taxon>ecological metagenomes</taxon>
    </lineage>
</organism>
<protein>
    <submittedName>
        <fullName evidence="1">Uncharacterized protein</fullName>
    </submittedName>
</protein>
<dbReference type="EMBL" id="UINC01017428">
    <property type="protein sequence ID" value="SVA72234.1"/>
    <property type="molecule type" value="Genomic_DNA"/>
</dbReference>